<evidence type="ECO:0000313" key="3">
    <source>
        <dbReference type="EMBL" id="GMA22109.1"/>
    </source>
</evidence>
<dbReference type="GO" id="GO:0008168">
    <property type="term" value="F:methyltransferase activity"/>
    <property type="evidence" value="ECO:0007669"/>
    <property type="project" value="UniProtKB-KW"/>
</dbReference>
<gene>
    <name evidence="2" type="ORF">GCM10025862_33820</name>
    <name evidence="3" type="ORF">GCM10025862_41320</name>
</gene>
<dbReference type="CDD" id="cd02440">
    <property type="entry name" value="AdoMet_MTases"/>
    <property type="match status" value="1"/>
</dbReference>
<evidence type="ECO:0000313" key="4">
    <source>
        <dbReference type="Proteomes" id="UP001157109"/>
    </source>
</evidence>
<dbReference type="GO" id="GO:0032259">
    <property type="term" value="P:methylation"/>
    <property type="evidence" value="ECO:0007669"/>
    <property type="project" value="UniProtKB-KW"/>
</dbReference>
<reference evidence="3" key="1">
    <citation type="journal article" date="2014" name="Int. J. Syst. Evol. Microbiol.">
        <title>Complete genome of a new Firmicutes species belonging to the dominant human colonic microbiota ('Ruminococcus bicirculans') reveals two chromosomes and a selective capacity to utilize plant glucans.</title>
        <authorList>
            <consortium name="NISC Comparative Sequencing Program"/>
            <person name="Wegmann U."/>
            <person name="Louis P."/>
            <person name="Goesmann A."/>
            <person name="Henrissat B."/>
            <person name="Duncan S.H."/>
            <person name="Flint H.J."/>
        </authorList>
    </citation>
    <scope>NUCLEOTIDE SEQUENCE</scope>
    <source>
        <strain evidence="3">NBRC 105830</strain>
    </source>
</reference>
<reference evidence="4" key="2">
    <citation type="journal article" date="2019" name="Int. J. Syst. Evol. Microbiol.">
        <title>The Global Catalogue of Microorganisms (GCM) 10K type strain sequencing project: providing services to taxonomists for standard genome sequencing and annotation.</title>
        <authorList>
            <consortium name="The Broad Institute Genomics Platform"/>
            <consortium name="The Broad Institute Genome Sequencing Center for Infectious Disease"/>
            <person name="Wu L."/>
            <person name="Ma J."/>
        </authorList>
    </citation>
    <scope>NUCLEOTIDE SEQUENCE [LARGE SCALE GENOMIC DNA]</scope>
    <source>
        <strain evidence="4">NBRC 105830</strain>
    </source>
</reference>
<dbReference type="PANTHER" id="PTHR43460">
    <property type="entry name" value="METHYLTRANSFERASE"/>
    <property type="match status" value="1"/>
</dbReference>
<reference evidence="3" key="3">
    <citation type="submission" date="2023-02" db="EMBL/GenBank/DDBJ databases">
        <authorList>
            <person name="Sun Q."/>
            <person name="Mori K."/>
        </authorList>
    </citation>
    <scope>NUCLEOTIDE SEQUENCE</scope>
    <source>
        <strain evidence="3">NBRC 105830</strain>
    </source>
</reference>
<sequence length="285" mass="32089">MDVQRRDQAEPPTRDALLTAWRAEERGQPEGWDFSALEGRMVEDPVPWDLDRTYREVLTGTRTALDLGTGGGEHLLRFDGHLPDDTFAAEGWAPNVAVARRLLAPHSIEVVHWAHDRDREPPTPMPFPDARFEVVLSRHEAYDAREIYRVLRSGGHFVTQQVGGSELGEIHRALGLLPRYPEIDLARLAQEAAQAGFEVLDADEHVGFYRFADVAALIAYLQRVPWDAPDDFSVDEYADELLALHDDTIGAGRPLQATKIRFWLHLRKPEAPSCPDEASRRMAAC</sequence>
<dbReference type="Gene3D" id="3.40.50.150">
    <property type="entry name" value="Vaccinia Virus protein VP39"/>
    <property type="match status" value="1"/>
</dbReference>
<accession>A0ABQ6HWM5</accession>
<dbReference type="RefSeq" id="WP_284284873.1">
    <property type="nucleotide sequence ID" value="NZ_BSUJ01000001.1"/>
</dbReference>
<dbReference type="Proteomes" id="UP001157109">
    <property type="component" value="Unassembled WGS sequence"/>
</dbReference>
<keyword evidence="3" id="KW-0808">Transferase</keyword>
<protein>
    <submittedName>
        <fullName evidence="3">Methyltransferase</fullName>
    </submittedName>
</protein>
<feature type="domain" description="Methyltransferase type 11" evidence="1">
    <location>
        <begin position="65"/>
        <end position="158"/>
    </location>
</feature>
<evidence type="ECO:0000313" key="2">
    <source>
        <dbReference type="EMBL" id="GMA21361.1"/>
    </source>
</evidence>
<dbReference type="PANTHER" id="PTHR43460:SF1">
    <property type="entry name" value="METHYLTRANSFERASE TYPE 11 DOMAIN-CONTAINING PROTEIN"/>
    <property type="match status" value="1"/>
</dbReference>
<name>A0ABQ6HWM5_9MICO</name>
<dbReference type="EMBL" id="BSUJ01000005">
    <property type="protein sequence ID" value="GMA22109.1"/>
    <property type="molecule type" value="Genomic_DNA"/>
</dbReference>
<dbReference type="InterPro" id="IPR052939">
    <property type="entry name" value="23S_rRNA_MeTrnsfrase_RlmA"/>
</dbReference>
<proteinExistence type="predicted"/>
<dbReference type="SUPFAM" id="SSF53335">
    <property type="entry name" value="S-adenosyl-L-methionine-dependent methyltransferases"/>
    <property type="match status" value="1"/>
</dbReference>
<dbReference type="EMBL" id="BSUJ01000001">
    <property type="protein sequence ID" value="GMA21361.1"/>
    <property type="molecule type" value="Genomic_DNA"/>
</dbReference>
<keyword evidence="3" id="KW-0489">Methyltransferase</keyword>
<dbReference type="InterPro" id="IPR013216">
    <property type="entry name" value="Methyltransf_11"/>
</dbReference>
<keyword evidence="4" id="KW-1185">Reference proteome</keyword>
<dbReference type="Pfam" id="PF08241">
    <property type="entry name" value="Methyltransf_11"/>
    <property type="match status" value="1"/>
</dbReference>
<evidence type="ECO:0000259" key="1">
    <source>
        <dbReference type="Pfam" id="PF08241"/>
    </source>
</evidence>
<dbReference type="InterPro" id="IPR029063">
    <property type="entry name" value="SAM-dependent_MTases_sf"/>
</dbReference>
<comment type="caution">
    <text evidence="3">The sequence shown here is derived from an EMBL/GenBank/DDBJ whole genome shotgun (WGS) entry which is preliminary data.</text>
</comment>
<organism evidence="3 4">
    <name type="scientific">Arsenicicoccus piscis</name>
    <dbReference type="NCBI Taxonomy" id="673954"/>
    <lineage>
        <taxon>Bacteria</taxon>
        <taxon>Bacillati</taxon>
        <taxon>Actinomycetota</taxon>
        <taxon>Actinomycetes</taxon>
        <taxon>Micrococcales</taxon>
        <taxon>Intrasporangiaceae</taxon>
        <taxon>Arsenicicoccus</taxon>
    </lineage>
</organism>